<evidence type="ECO:0000259" key="2">
    <source>
        <dbReference type="SMART" id="SM00776"/>
    </source>
</evidence>
<accession>A0A9X1MRF5</accession>
<protein>
    <submittedName>
        <fullName evidence="3">NPCBM/NEW2 domain-containing protein</fullName>
    </submittedName>
</protein>
<evidence type="ECO:0000313" key="3">
    <source>
        <dbReference type="EMBL" id="MCC9631366.1"/>
    </source>
</evidence>
<proteinExistence type="predicted"/>
<evidence type="ECO:0000256" key="1">
    <source>
        <dbReference type="SAM" id="SignalP"/>
    </source>
</evidence>
<dbReference type="AlphaFoldDB" id="A0A9X1MRF5"/>
<dbReference type="EMBL" id="JAJKFT010000010">
    <property type="protein sequence ID" value="MCC9631366.1"/>
    <property type="molecule type" value="Genomic_DNA"/>
</dbReference>
<sequence>MFCFRLVAIAVCLASALPLVRAEGTLLKLDQVRRTLQLAGIEGDEWTFLDPQGQLEKIPSSQIVRYGAPAPLVKTPLIVLASGGRIVLQDILLSRRQLVGYPTRTFDEVKLPLRMIRGIALRLPLDDVKRQELLDRIENYNGIDDQLLLENGDVISGLVAAIKSETIQLETESSSLEVDRTRVAAILFAPGLTPTSKDSFDAWIGLRDGSLLPVRKIKFADDEMTAEIGRDVTLVSVPGASLLRDIVYAEPHSSDVIYVSDLPKLQDKQVSFLTTGWSFQRDRNVLGAELSADGQLYRKGLGVHSTSRLAAPIPKGFKRFAAEIAVDGSSGSEGSVNFRVYLAGADGVWKPAYQGEIIRGGMPAEPISVPLGEAAAIALVVDFADRGDVKDRADWLSARFEK</sequence>
<dbReference type="SUPFAM" id="SSF49785">
    <property type="entry name" value="Galactose-binding domain-like"/>
    <property type="match status" value="1"/>
</dbReference>
<feature type="domain" description="Glycosyl hydrolase family 98 putative carbohydrate-binding module" evidence="2">
    <location>
        <begin position="253"/>
        <end position="402"/>
    </location>
</feature>
<organism evidence="3 4">
    <name type="scientific">Blastopirellula sediminis</name>
    <dbReference type="NCBI Taxonomy" id="2894196"/>
    <lineage>
        <taxon>Bacteria</taxon>
        <taxon>Pseudomonadati</taxon>
        <taxon>Planctomycetota</taxon>
        <taxon>Planctomycetia</taxon>
        <taxon>Pirellulales</taxon>
        <taxon>Pirellulaceae</taxon>
        <taxon>Blastopirellula</taxon>
    </lineage>
</organism>
<dbReference type="Proteomes" id="UP001139103">
    <property type="component" value="Unassembled WGS sequence"/>
</dbReference>
<dbReference type="RefSeq" id="WP_230223268.1">
    <property type="nucleotide sequence ID" value="NZ_JAJKFT010000010.1"/>
</dbReference>
<dbReference type="InterPro" id="IPR008979">
    <property type="entry name" value="Galactose-bd-like_sf"/>
</dbReference>
<evidence type="ECO:0000313" key="4">
    <source>
        <dbReference type="Proteomes" id="UP001139103"/>
    </source>
</evidence>
<name>A0A9X1MRF5_9BACT</name>
<keyword evidence="4" id="KW-1185">Reference proteome</keyword>
<feature type="signal peptide" evidence="1">
    <location>
        <begin position="1"/>
        <end position="22"/>
    </location>
</feature>
<dbReference type="Pfam" id="PF08305">
    <property type="entry name" value="NPCBM"/>
    <property type="match status" value="1"/>
</dbReference>
<reference evidence="3" key="1">
    <citation type="submission" date="2021-11" db="EMBL/GenBank/DDBJ databases">
        <title>Genome sequence.</title>
        <authorList>
            <person name="Sun Q."/>
        </authorList>
    </citation>
    <scope>NUCLEOTIDE SEQUENCE</scope>
    <source>
        <strain evidence="3">JC732</strain>
    </source>
</reference>
<feature type="chain" id="PRO_5040981342" evidence="1">
    <location>
        <begin position="23"/>
        <end position="402"/>
    </location>
</feature>
<dbReference type="InterPro" id="IPR013222">
    <property type="entry name" value="Glyco_hyd_98_carb-bd"/>
</dbReference>
<gene>
    <name evidence="3" type="ORF">LOC68_23475</name>
</gene>
<dbReference type="Gene3D" id="2.60.120.1060">
    <property type="entry name" value="NPCBM/NEW2 domain"/>
    <property type="match status" value="1"/>
</dbReference>
<dbReference type="InterPro" id="IPR038637">
    <property type="entry name" value="NPCBM_sf"/>
</dbReference>
<dbReference type="SMART" id="SM00776">
    <property type="entry name" value="NPCBM"/>
    <property type="match status" value="1"/>
</dbReference>
<keyword evidence="1" id="KW-0732">Signal</keyword>
<comment type="caution">
    <text evidence="3">The sequence shown here is derived from an EMBL/GenBank/DDBJ whole genome shotgun (WGS) entry which is preliminary data.</text>
</comment>